<dbReference type="PANTHER" id="PTHR32234">
    <property type="entry name" value="THIOL:DISULFIDE INTERCHANGE PROTEIN DSBD"/>
    <property type="match status" value="1"/>
</dbReference>
<dbReference type="AlphaFoldDB" id="A0A7D5BTH2"/>
<proteinExistence type="predicted"/>
<dbReference type="PROSITE" id="PS51352">
    <property type="entry name" value="THIOREDOXIN_2"/>
    <property type="match status" value="1"/>
</dbReference>
<dbReference type="CDD" id="cd02947">
    <property type="entry name" value="TRX_family"/>
    <property type="match status" value="1"/>
</dbReference>
<name>A0A7D5BTH2_9BACT</name>
<evidence type="ECO:0000313" key="3">
    <source>
        <dbReference type="EMBL" id="QKW93658.1"/>
    </source>
</evidence>
<sequence length="448" mass="49321">MELRHLSWVLLAVWGCATSGAASNHLGEQESQSPVAFIDNDQGAALRAAREKHLPVFVEAWAPWCHACRAMRATVLNDPALKPWSSRFIWLAVDTDNPSNEDFLSRFPVDTWPTLLVLDPERETLVARSLGAVSVPQLVEFLEQAEHAFREGRQEAEAGITRADALAVSGAHAEAIAAYQQALSRLPQDGPLRAGAVVSLLKSLSATDNPDECMRLTARELPHLSRVGDRARVLYVGIGCSLDVETEEAATLRTRLAEETARAIAAPAEALVPDVRSSLYEALIEIRQMSGDEEGTKSLAEQWLTFIEESAGRARGAEERSAFDTHRMMAAMILEQPERAIPALERSERELPTDYNPPARLSELYLQTGQLDPALRASDRALSRVPRATRGTVLASRARILLARGERAQAEQMLTAALQELEGTDGFGTWRQRLVLQRTLNFIRSSGH</sequence>
<dbReference type="EMBL" id="MT520811">
    <property type="protein sequence ID" value="QKW93658.1"/>
    <property type="molecule type" value="Genomic_DNA"/>
</dbReference>
<dbReference type="SUPFAM" id="SSF48452">
    <property type="entry name" value="TPR-like"/>
    <property type="match status" value="1"/>
</dbReference>
<dbReference type="Gene3D" id="1.25.40.10">
    <property type="entry name" value="Tetratricopeptide repeat domain"/>
    <property type="match status" value="1"/>
</dbReference>
<evidence type="ECO:0000259" key="2">
    <source>
        <dbReference type="PROSITE" id="PS51352"/>
    </source>
</evidence>
<dbReference type="GO" id="GO:0015035">
    <property type="term" value="F:protein-disulfide reductase activity"/>
    <property type="evidence" value="ECO:0007669"/>
    <property type="project" value="TreeGrafter"/>
</dbReference>
<feature type="domain" description="Thioredoxin" evidence="2">
    <location>
        <begin position="11"/>
        <end position="147"/>
    </location>
</feature>
<dbReference type="GO" id="GO:0006950">
    <property type="term" value="P:response to stress"/>
    <property type="evidence" value="ECO:0007669"/>
    <property type="project" value="UniProtKB-ARBA"/>
</dbReference>
<evidence type="ECO:0000256" key="1">
    <source>
        <dbReference type="SAM" id="SignalP"/>
    </source>
</evidence>
<dbReference type="SUPFAM" id="SSF52833">
    <property type="entry name" value="Thioredoxin-like"/>
    <property type="match status" value="1"/>
</dbReference>
<dbReference type="InterPro" id="IPR011990">
    <property type="entry name" value="TPR-like_helical_dom_sf"/>
</dbReference>
<feature type="signal peptide" evidence="1">
    <location>
        <begin position="1"/>
        <end position="21"/>
    </location>
</feature>
<feature type="chain" id="PRO_5028429292" evidence="1">
    <location>
        <begin position="22"/>
        <end position="448"/>
    </location>
</feature>
<reference evidence="3" key="1">
    <citation type="journal article" date="2020" name="Molecules">
        <title>2-Hydroxysorangiadenosine: Structure and Biosynthesis of a Myxobacterial Sesquiterpene-Nucleoside.</title>
        <authorList>
            <person name="Okoth D.A."/>
            <person name="Hug J.J."/>
            <person name="Garcia R."/>
            <person name="Sproer C."/>
            <person name="Overmann J."/>
            <person name="Muller R."/>
        </authorList>
    </citation>
    <scope>NUCLEOTIDE SEQUENCE</scope>
    <source>
        <strain evidence="3">MCy10943</strain>
    </source>
</reference>
<dbReference type="PANTHER" id="PTHR32234:SF0">
    <property type="entry name" value="THIOL:DISULFIDE INTERCHANGE PROTEIN DSBD"/>
    <property type="match status" value="1"/>
</dbReference>
<dbReference type="Gene3D" id="3.40.30.10">
    <property type="entry name" value="Glutaredoxin"/>
    <property type="match status" value="1"/>
</dbReference>
<keyword evidence="1" id="KW-0732">Signal</keyword>
<dbReference type="GO" id="GO:0045454">
    <property type="term" value="P:cell redox homeostasis"/>
    <property type="evidence" value="ECO:0007669"/>
    <property type="project" value="TreeGrafter"/>
</dbReference>
<dbReference type="Pfam" id="PF13899">
    <property type="entry name" value="Thioredoxin_7"/>
    <property type="match status" value="1"/>
</dbReference>
<dbReference type="InterPro" id="IPR036249">
    <property type="entry name" value="Thioredoxin-like_sf"/>
</dbReference>
<organism evidence="3">
    <name type="scientific">Vitiosangium cumulatum</name>
    <dbReference type="NCBI Taxonomy" id="1867796"/>
    <lineage>
        <taxon>Bacteria</taxon>
        <taxon>Pseudomonadati</taxon>
        <taxon>Myxococcota</taxon>
        <taxon>Myxococcia</taxon>
        <taxon>Myxococcales</taxon>
        <taxon>Cystobacterineae</taxon>
        <taxon>Archangiaceae</taxon>
        <taxon>Vitiosangium</taxon>
    </lineage>
</organism>
<accession>A0A7D5BTH2</accession>
<gene>
    <name evidence="3" type="primary">sora20</name>
</gene>
<protein>
    <submittedName>
        <fullName evidence="3">Thioredoxin domain-containing protein EC-YbbN</fullName>
    </submittedName>
</protein>
<dbReference type="InterPro" id="IPR013766">
    <property type="entry name" value="Thioredoxin_domain"/>
</dbReference>